<evidence type="ECO:0000256" key="9">
    <source>
        <dbReference type="ARBA" id="ARBA00023239"/>
    </source>
</evidence>
<proteinExistence type="predicted"/>
<organism evidence="13 14">
    <name type="scientific">Fluviispira sanaruensis</name>
    <dbReference type="NCBI Taxonomy" id="2493639"/>
    <lineage>
        <taxon>Bacteria</taxon>
        <taxon>Pseudomonadati</taxon>
        <taxon>Bdellovibrionota</taxon>
        <taxon>Oligoflexia</taxon>
        <taxon>Silvanigrellales</taxon>
        <taxon>Silvanigrellaceae</taxon>
        <taxon>Fluviispira</taxon>
    </lineage>
</organism>
<keyword evidence="10" id="KW-1208">Phospholipid metabolism</keyword>
<dbReference type="KEGG" id="sbf:JCM31447_29460"/>
<keyword evidence="11" id="KW-0670">Pyruvate</keyword>
<dbReference type="NCBIfam" id="TIGR00163">
    <property type="entry name" value="PS_decarb"/>
    <property type="match status" value="1"/>
</dbReference>
<dbReference type="InterPro" id="IPR003817">
    <property type="entry name" value="PS_Dcarbxylase"/>
</dbReference>
<dbReference type="NCBIfam" id="NF001941">
    <property type="entry name" value="PRK00723.1"/>
    <property type="match status" value="1"/>
</dbReference>
<evidence type="ECO:0000313" key="13">
    <source>
        <dbReference type="EMBL" id="BBH54475.1"/>
    </source>
</evidence>
<keyword evidence="5" id="KW-0210">Decarboxylase</keyword>
<dbReference type="Proteomes" id="UP000291236">
    <property type="component" value="Chromosome"/>
</dbReference>
<evidence type="ECO:0000256" key="11">
    <source>
        <dbReference type="ARBA" id="ARBA00023317"/>
    </source>
</evidence>
<dbReference type="Pfam" id="PF02666">
    <property type="entry name" value="PS_Dcarbxylase"/>
    <property type="match status" value="1"/>
</dbReference>
<evidence type="ECO:0000256" key="12">
    <source>
        <dbReference type="ARBA" id="ARBA00024326"/>
    </source>
</evidence>
<reference evidence="13 14" key="1">
    <citation type="submission" date="2018-12" db="EMBL/GenBank/DDBJ databases">
        <title>Rubrispira sanarue gen. nov., sp., nov., a member of the order Silvanigrellales, isolated from a brackish lake in Hamamatsu Japan.</title>
        <authorList>
            <person name="Maejima Y."/>
            <person name="Iino T."/>
            <person name="Muraguchi Y."/>
            <person name="Fukuda K."/>
            <person name="Nojiri H."/>
            <person name="Ohkuma M."/>
            <person name="Moriuchi R."/>
            <person name="Dohra H."/>
            <person name="Kimbara K."/>
            <person name="Shintani M."/>
        </authorList>
    </citation>
    <scope>NUCLEOTIDE SEQUENCE [LARGE SCALE GENOMIC DNA]</scope>
    <source>
        <strain evidence="13 14">RF1110005</strain>
    </source>
</reference>
<evidence type="ECO:0000256" key="8">
    <source>
        <dbReference type="ARBA" id="ARBA00023209"/>
    </source>
</evidence>
<keyword evidence="6" id="KW-0443">Lipid metabolism</keyword>
<dbReference type="AlphaFoldDB" id="A0A4P2VXU8"/>
<dbReference type="EC" id="4.1.1.65" evidence="3"/>
<evidence type="ECO:0000256" key="5">
    <source>
        <dbReference type="ARBA" id="ARBA00022793"/>
    </source>
</evidence>
<comment type="cofactor">
    <cofactor evidence="1">
        <name>pyruvate</name>
        <dbReference type="ChEBI" id="CHEBI:15361"/>
    </cofactor>
</comment>
<dbReference type="PANTHER" id="PTHR10067:SF17">
    <property type="entry name" value="PHOSPHATIDYLSERINE DECARBOXYLASE PROENZYME 2"/>
    <property type="match status" value="1"/>
</dbReference>
<comment type="pathway">
    <text evidence="12">Phospholipid metabolism; phosphatidylethanolamine biosynthesis.</text>
</comment>
<gene>
    <name evidence="13" type="ORF">JCM31447_29460</name>
</gene>
<dbReference type="OrthoDB" id="5289917at2"/>
<keyword evidence="8" id="KW-0594">Phospholipid biosynthesis</keyword>
<evidence type="ECO:0000256" key="6">
    <source>
        <dbReference type="ARBA" id="ARBA00023098"/>
    </source>
</evidence>
<dbReference type="EMBL" id="AP019368">
    <property type="protein sequence ID" value="BBH54475.1"/>
    <property type="molecule type" value="Genomic_DNA"/>
</dbReference>
<evidence type="ECO:0000256" key="1">
    <source>
        <dbReference type="ARBA" id="ARBA00001928"/>
    </source>
</evidence>
<evidence type="ECO:0000313" key="14">
    <source>
        <dbReference type="Proteomes" id="UP000291236"/>
    </source>
</evidence>
<name>A0A4P2VXU8_FLUSA</name>
<keyword evidence="7" id="KW-0865">Zymogen</keyword>
<keyword evidence="4" id="KW-0444">Lipid biosynthesis</keyword>
<dbReference type="InterPro" id="IPR033177">
    <property type="entry name" value="PSD-B"/>
</dbReference>
<keyword evidence="14" id="KW-1185">Reference proteome</keyword>
<protein>
    <recommendedName>
        <fullName evidence="3">phosphatidylserine decarboxylase</fullName>
        <ecNumber evidence="3">4.1.1.65</ecNumber>
    </recommendedName>
</protein>
<accession>A0A4P2VXU8</accession>
<dbReference type="UniPathway" id="UPA00558"/>
<keyword evidence="9" id="KW-0456">Lyase</keyword>
<dbReference type="RefSeq" id="WP_130612284.1">
    <property type="nucleotide sequence ID" value="NZ_AP019368.1"/>
</dbReference>
<evidence type="ECO:0000256" key="2">
    <source>
        <dbReference type="ARBA" id="ARBA00005189"/>
    </source>
</evidence>
<comment type="pathway">
    <text evidence="2">Lipid metabolism.</text>
</comment>
<evidence type="ECO:0000256" key="3">
    <source>
        <dbReference type="ARBA" id="ARBA00012243"/>
    </source>
</evidence>
<sequence>MLKSILGSATKQIEVIKRKSGEKFIEKIYGEDAMKVFYGSPAGAAFTAKFLTNKWISNIYGAYNDSGASKHKIEEFVNNMGIDVSESEKDISEYHSFNDFFARKLHPRARPINRLSSSIISPGDGRLLVFPKISETTLSYVKWAPIQLIDLFQGNESLVERYKNGSCAILRLCPSDYHRFHFPVSGKAGITKTVPGLLHSVNPYALEQQIPVYCMNKRTLCELDSDQFGKVLLMEVGALFVGTIVQTYRPAVQVEKGDEKGYFKFGGSTCIFFFENGIMEFDTDIVKSSEQGLETLVQMGEKIGHLAERKV</sequence>
<evidence type="ECO:0000256" key="4">
    <source>
        <dbReference type="ARBA" id="ARBA00022516"/>
    </source>
</evidence>
<dbReference type="PANTHER" id="PTHR10067">
    <property type="entry name" value="PHOSPHATIDYLSERINE DECARBOXYLASE"/>
    <property type="match status" value="1"/>
</dbReference>
<evidence type="ECO:0000256" key="7">
    <source>
        <dbReference type="ARBA" id="ARBA00023145"/>
    </source>
</evidence>
<dbReference type="GO" id="GO:0004609">
    <property type="term" value="F:phosphatidylserine decarboxylase activity"/>
    <property type="evidence" value="ECO:0007669"/>
    <property type="project" value="UniProtKB-EC"/>
</dbReference>
<dbReference type="GO" id="GO:0006646">
    <property type="term" value="P:phosphatidylethanolamine biosynthetic process"/>
    <property type="evidence" value="ECO:0007669"/>
    <property type="project" value="UniProtKB-UniPathway"/>
</dbReference>
<evidence type="ECO:0000256" key="10">
    <source>
        <dbReference type="ARBA" id="ARBA00023264"/>
    </source>
</evidence>